<evidence type="ECO:0000313" key="3">
    <source>
        <dbReference type="Proteomes" id="UP000680304"/>
    </source>
</evidence>
<keyword evidence="3" id="KW-1185">Reference proteome</keyword>
<dbReference type="Proteomes" id="UP000680304">
    <property type="component" value="Unassembled WGS sequence"/>
</dbReference>
<keyword evidence="1" id="KW-1133">Transmembrane helix</keyword>
<name>A0ABQ4N979_9BACL</name>
<keyword evidence="1" id="KW-0472">Membrane</keyword>
<evidence type="ECO:0000313" key="2">
    <source>
        <dbReference type="EMBL" id="GIQ64808.1"/>
    </source>
</evidence>
<protein>
    <submittedName>
        <fullName evidence="2">Uncharacterized protein</fullName>
    </submittedName>
</protein>
<organism evidence="2 3">
    <name type="scientific">Paenibacillus cisolokensis</name>
    <dbReference type="NCBI Taxonomy" id="1658519"/>
    <lineage>
        <taxon>Bacteria</taxon>
        <taxon>Bacillati</taxon>
        <taxon>Bacillota</taxon>
        <taxon>Bacilli</taxon>
        <taxon>Bacillales</taxon>
        <taxon>Paenibacillaceae</taxon>
        <taxon>Paenibacillus</taxon>
    </lineage>
</organism>
<feature type="transmembrane region" description="Helical" evidence="1">
    <location>
        <begin position="20"/>
        <end position="38"/>
    </location>
</feature>
<accession>A0ABQ4N979</accession>
<reference evidence="2 3" key="1">
    <citation type="submission" date="2021-04" db="EMBL/GenBank/DDBJ databases">
        <title>Draft genome sequence of Paenibacillus cisolokensis, LC2-13A.</title>
        <authorList>
            <person name="Uke A."/>
            <person name="Chhe C."/>
            <person name="Baramee S."/>
            <person name="Kosugi A."/>
        </authorList>
    </citation>
    <scope>NUCLEOTIDE SEQUENCE [LARGE SCALE GENOMIC DNA]</scope>
    <source>
        <strain evidence="2 3">LC2-13A</strain>
    </source>
</reference>
<comment type="caution">
    <text evidence="2">The sequence shown here is derived from an EMBL/GenBank/DDBJ whole genome shotgun (WGS) entry which is preliminary data.</text>
</comment>
<keyword evidence="1" id="KW-0812">Transmembrane</keyword>
<sequence>MQGRMDMFGWITRIRNYRVWATAIGAVSYAIAIAGCGFRRNKVGIT</sequence>
<gene>
    <name evidence="2" type="ORF">PACILC2_33760</name>
</gene>
<proteinExistence type="predicted"/>
<evidence type="ECO:0000256" key="1">
    <source>
        <dbReference type="SAM" id="Phobius"/>
    </source>
</evidence>
<dbReference type="EMBL" id="BOVJ01000107">
    <property type="protein sequence ID" value="GIQ64808.1"/>
    <property type="molecule type" value="Genomic_DNA"/>
</dbReference>